<keyword evidence="8" id="KW-1185">Reference proteome</keyword>
<dbReference type="Gene3D" id="3.30.559.10">
    <property type="entry name" value="Chloramphenicol acetyltransferase-like domain"/>
    <property type="match status" value="1"/>
</dbReference>
<dbReference type="GO" id="GO:0003824">
    <property type="term" value="F:catalytic activity"/>
    <property type="evidence" value="ECO:0007669"/>
    <property type="project" value="InterPro"/>
</dbReference>
<dbReference type="PANTHER" id="PTHR45527:SF1">
    <property type="entry name" value="FATTY ACID SYNTHASE"/>
    <property type="match status" value="1"/>
</dbReference>
<keyword evidence="3" id="KW-0596">Phosphopantetheine</keyword>
<dbReference type="InterPro" id="IPR001242">
    <property type="entry name" value="Condensation_dom"/>
</dbReference>
<reference evidence="7 8" key="2">
    <citation type="journal article" date="2011" name="J. Antibiot.">
        <title>Furaquinocins I and J: novel polyketide isoprenoid hybrid compounds from Streptomyces reveromyceticus SN-593.</title>
        <authorList>
            <person name="Panthee S."/>
            <person name="Takahashi S."/>
            <person name="Takagi H."/>
            <person name="Nogawa T."/>
            <person name="Oowada E."/>
            <person name="Uramoto M."/>
            <person name="Osada H."/>
        </authorList>
    </citation>
    <scope>NUCLEOTIDE SEQUENCE [LARGE SCALE GENOMIC DNA]</scope>
    <source>
        <strain evidence="7 8">SN-593</strain>
    </source>
</reference>
<sequence length="1163" mass="123589">MTDERSQESPGQHGLSDAKQRLLDRWLAGAARPEGIGSHDGDAPVAATAAQRRMWVHARLLPGTAAYNIGQAVRLTGPLDVVALRRALAELVARHEALRTTLSARDDDAVTQVVAPALELPLRRDDSGGDRSAEAGWIAALDTEPFDLERGPLVRFGLLRHADGEHVLMLVVHHAVADGLSLGVLLRELFALYEAFTSGLPSPLPPPQVTYRDYARWREKREAGPEYAAHLAAWREKLGGEPPRLDLPTDRPRPPVAGSLGVSHRFTLDPRVWSAVRELARRHDATPYMAAVAALTALLHRYTGQQAVPVGSVVHGRERPELQQAVGCFADTVVLRTAVEPDTPFGELLDRVRGTCHEAYARQEVSLDAIATELRWDRSTGAGPLPQVLAVMQSPPQGAEVAGLRAEPVEQEVDSARFDLVLNCWETGGTLHGAVTGNADLYDRESVARTAGHLVRLLADVAERGEHTTAGGLEVVPDAERELLLRWGRPVEGDDPLVDRDLAALVREAALRDPGAVAVECGDRSLTYGELEARAAGLAARLRASGVGPETLVGVLLERSVDLVVALLGVLKSQGAFVPLEVSWPSARVQDLADRCGLSLVVGGEEADRLLAGSGVRVVRPDAGGDGADAGPEPEPAGRTDMERIAYVIHTSGSTGTPKGVMIRHQAICNRMLWQIGKLGLRPDDAVLHKAPLGFDISINEIFLPLVAGARLVVAEPGDDGDVDRLLETIEGRCVTFLYIVASMLDVLLERVDAARRLRSLRHLWCGGEALTADLYARFRQVSPARMYHGYGPAETTIGVSCRVFEPSESTRRVTIGRPNPNARLYVLDAALRPVPVGVGGELHIGGLPLARGYLGDPERTAESFIADPYADTPGARMYRTGDLARFTPGGEIEFLGRADDQVKIRGFRVEPGEVAAVLARHPAVRQAAVLARTAAGGGHELVGYCSVRTGAEGEQGAAGPASEADPAGMAGAAAEPGPADPGGEELRGWLAGLLPAHAVPRAVLVLAELPLTTAGKVDRKALGALPLPSSGAEDGWTAPAAGTQDAVARIWAELLDVDKVGAHDNFFDLGGHSLLVVRAQTLIEQRIGVKVPLLTLFSNATVARLAAYLDTGGGEGADGAEPPAEAGEQARARALRGREALSARRSRRPQGRPQVPAAGEGA</sequence>
<dbReference type="InterPro" id="IPR009081">
    <property type="entry name" value="PP-bd_ACP"/>
</dbReference>
<evidence type="ECO:0000256" key="1">
    <source>
        <dbReference type="ARBA" id="ARBA00001957"/>
    </source>
</evidence>
<evidence type="ECO:0000256" key="2">
    <source>
        <dbReference type="ARBA" id="ARBA00006432"/>
    </source>
</evidence>
<dbReference type="Gene3D" id="3.40.50.12780">
    <property type="entry name" value="N-terminal domain of ligase-like"/>
    <property type="match status" value="1"/>
</dbReference>
<evidence type="ECO:0000313" key="8">
    <source>
        <dbReference type="Proteomes" id="UP000595703"/>
    </source>
</evidence>
<dbReference type="GO" id="GO:0043041">
    <property type="term" value="P:amino acid activation for nonribosomal peptide biosynthetic process"/>
    <property type="evidence" value="ECO:0007669"/>
    <property type="project" value="TreeGrafter"/>
</dbReference>
<keyword evidence="4" id="KW-0597">Phosphoprotein</keyword>
<dbReference type="CDD" id="cd19531">
    <property type="entry name" value="LCL_NRPS-like"/>
    <property type="match status" value="1"/>
</dbReference>
<dbReference type="FunFam" id="3.40.50.12780:FF:000012">
    <property type="entry name" value="Non-ribosomal peptide synthetase"/>
    <property type="match status" value="1"/>
</dbReference>
<dbReference type="InterPro" id="IPR020845">
    <property type="entry name" value="AMP-binding_CS"/>
</dbReference>
<feature type="compositionally biased region" description="Basic and acidic residues" evidence="5">
    <location>
        <begin position="1129"/>
        <end position="1143"/>
    </location>
</feature>
<proteinExistence type="inferred from homology"/>
<evidence type="ECO:0000256" key="3">
    <source>
        <dbReference type="ARBA" id="ARBA00022450"/>
    </source>
</evidence>
<dbReference type="GO" id="GO:0017000">
    <property type="term" value="P:antibiotic biosynthetic process"/>
    <property type="evidence" value="ECO:0007669"/>
    <property type="project" value="UniProtKB-ARBA"/>
</dbReference>
<evidence type="ECO:0000313" key="7">
    <source>
        <dbReference type="EMBL" id="BBB02298.1"/>
    </source>
</evidence>
<reference evidence="7 8" key="3">
    <citation type="journal article" date="2011" name="Nat. Chem. Biol.">
        <title>Reveromycin A biosynthesis uses RevG and RevJ for stereospecific spiroacetal formation.</title>
        <authorList>
            <person name="Takahashi S."/>
            <person name="Toyoda A."/>
            <person name="Sekiyama Y."/>
            <person name="Takagi H."/>
            <person name="Nogawa T."/>
            <person name="Uramoto M."/>
            <person name="Suzuki R."/>
            <person name="Koshino H."/>
            <person name="Kumano T."/>
            <person name="Panthee S."/>
            <person name="Dairi T."/>
            <person name="Ishikawa J."/>
            <person name="Ikeda H."/>
            <person name="Sakaki Y."/>
            <person name="Osada H."/>
        </authorList>
    </citation>
    <scope>NUCLEOTIDE SEQUENCE [LARGE SCALE GENOMIC DNA]</scope>
    <source>
        <strain evidence="7 8">SN-593</strain>
    </source>
</reference>
<dbReference type="SMART" id="SM00823">
    <property type="entry name" value="PKS_PP"/>
    <property type="match status" value="1"/>
</dbReference>
<dbReference type="Proteomes" id="UP000595703">
    <property type="component" value="Chromosome"/>
</dbReference>
<dbReference type="Pfam" id="PF00501">
    <property type="entry name" value="AMP-binding"/>
    <property type="match status" value="1"/>
</dbReference>
<dbReference type="SUPFAM" id="SSF56801">
    <property type="entry name" value="Acetyl-CoA synthetase-like"/>
    <property type="match status" value="1"/>
</dbReference>
<dbReference type="SUPFAM" id="SSF47336">
    <property type="entry name" value="ACP-like"/>
    <property type="match status" value="1"/>
</dbReference>
<comment type="cofactor">
    <cofactor evidence="1">
        <name>pantetheine 4'-phosphate</name>
        <dbReference type="ChEBI" id="CHEBI:47942"/>
    </cofactor>
</comment>
<dbReference type="RefSeq" id="WP_202238243.1">
    <property type="nucleotide sequence ID" value="NZ_AP018365.1"/>
</dbReference>
<dbReference type="Pfam" id="PF00550">
    <property type="entry name" value="PP-binding"/>
    <property type="match status" value="1"/>
</dbReference>
<dbReference type="InterPro" id="IPR045851">
    <property type="entry name" value="AMP-bd_C_sf"/>
</dbReference>
<feature type="domain" description="Carrier" evidence="6">
    <location>
        <begin position="1039"/>
        <end position="1114"/>
    </location>
</feature>
<dbReference type="SUPFAM" id="SSF52777">
    <property type="entry name" value="CoA-dependent acyltransferases"/>
    <property type="match status" value="2"/>
</dbReference>
<dbReference type="Gene3D" id="3.30.559.30">
    <property type="entry name" value="Nonribosomal peptide synthetase, condensation domain"/>
    <property type="match status" value="1"/>
</dbReference>
<dbReference type="InterPro" id="IPR000873">
    <property type="entry name" value="AMP-dep_synth/lig_dom"/>
</dbReference>
<dbReference type="InterPro" id="IPR025110">
    <property type="entry name" value="AMP-bd_C"/>
</dbReference>
<feature type="region of interest" description="Disordered" evidence="5">
    <location>
        <begin position="953"/>
        <end position="985"/>
    </location>
</feature>
<dbReference type="GO" id="GO:0044550">
    <property type="term" value="P:secondary metabolite biosynthetic process"/>
    <property type="evidence" value="ECO:0007669"/>
    <property type="project" value="TreeGrafter"/>
</dbReference>
<dbReference type="InterPro" id="IPR010071">
    <property type="entry name" value="AA_adenyl_dom"/>
</dbReference>
<dbReference type="EMBL" id="AP018365">
    <property type="protein sequence ID" value="BBB02298.1"/>
    <property type="molecule type" value="Genomic_DNA"/>
</dbReference>
<dbReference type="KEGG" id="arev:RVR_10177"/>
<dbReference type="Gene3D" id="3.30.300.30">
    <property type="match status" value="1"/>
</dbReference>
<dbReference type="GO" id="GO:0031177">
    <property type="term" value="F:phosphopantetheine binding"/>
    <property type="evidence" value="ECO:0007669"/>
    <property type="project" value="InterPro"/>
</dbReference>
<dbReference type="InterPro" id="IPR020806">
    <property type="entry name" value="PKS_PP-bd"/>
</dbReference>
<organism evidence="7 8">
    <name type="scientific">Actinacidiphila reveromycinica</name>
    <dbReference type="NCBI Taxonomy" id="659352"/>
    <lineage>
        <taxon>Bacteria</taxon>
        <taxon>Bacillati</taxon>
        <taxon>Actinomycetota</taxon>
        <taxon>Actinomycetes</taxon>
        <taxon>Kitasatosporales</taxon>
        <taxon>Streptomycetaceae</taxon>
        <taxon>Actinacidiphila</taxon>
    </lineage>
</organism>
<dbReference type="InterPro" id="IPR042099">
    <property type="entry name" value="ANL_N_sf"/>
</dbReference>
<dbReference type="PROSITE" id="PS50075">
    <property type="entry name" value="CARRIER"/>
    <property type="match status" value="1"/>
</dbReference>
<dbReference type="PANTHER" id="PTHR45527">
    <property type="entry name" value="NONRIBOSOMAL PEPTIDE SYNTHETASE"/>
    <property type="match status" value="1"/>
</dbReference>
<comment type="similarity">
    <text evidence="2">Belongs to the ATP-dependent AMP-binding enzyme family.</text>
</comment>
<protein>
    <submittedName>
        <fullName evidence="7">Putative non-ribosomal peptide synthetase</fullName>
    </submittedName>
</protein>
<evidence type="ECO:0000256" key="5">
    <source>
        <dbReference type="SAM" id="MobiDB-lite"/>
    </source>
</evidence>
<gene>
    <name evidence="7" type="ORF">RVR_10177</name>
</gene>
<dbReference type="NCBIfam" id="TIGR01733">
    <property type="entry name" value="AA-adenyl-dom"/>
    <property type="match status" value="1"/>
</dbReference>
<name>A0A7U3VST8_9ACTN</name>
<dbReference type="Pfam" id="PF00668">
    <property type="entry name" value="Condensation"/>
    <property type="match status" value="1"/>
</dbReference>
<feature type="compositionally biased region" description="Low complexity" evidence="5">
    <location>
        <begin position="953"/>
        <end position="978"/>
    </location>
</feature>
<evidence type="ECO:0000256" key="4">
    <source>
        <dbReference type="ARBA" id="ARBA00022553"/>
    </source>
</evidence>
<reference evidence="7 8" key="1">
    <citation type="journal article" date="2010" name="J. Bacteriol.">
        <title>Biochemical characterization of a novel indole prenyltransferase from Streptomyces sp. SN-593.</title>
        <authorList>
            <person name="Takahashi S."/>
            <person name="Takagi H."/>
            <person name="Toyoda A."/>
            <person name="Uramoto M."/>
            <person name="Nogawa T."/>
            <person name="Ueki M."/>
            <person name="Sakaki Y."/>
            <person name="Osada H."/>
        </authorList>
    </citation>
    <scope>NUCLEOTIDE SEQUENCE [LARGE SCALE GENOMIC DNA]</scope>
    <source>
        <strain evidence="7 8">SN-593</strain>
    </source>
</reference>
<dbReference type="InterPro" id="IPR036736">
    <property type="entry name" value="ACP-like_sf"/>
</dbReference>
<dbReference type="Pfam" id="PF13193">
    <property type="entry name" value="AMP-binding_C"/>
    <property type="match status" value="1"/>
</dbReference>
<reference evidence="7 8" key="4">
    <citation type="journal article" date="2020" name="Sci. Rep.">
        <title>beta-carboline chemical signals induce reveromycin production through a LuxR family regulator in Streptomyces sp. SN-593.</title>
        <authorList>
            <person name="Panthee S."/>
            <person name="Kito N."/>
            <person name="Hayashi T."/>
            <person name="Shimizu T."/>
            <person name="Ishikawa J."/>
            <person name="Hamamoto H."/>
            <person name="Osada H."/>
            <person name="Takahashi S."/>
        </authorList>
    </citation>
    <scope>NUCLEOTIDE SEQUENCE [LARGE SCALE GENOMIC DNA]</scope>
    <source>
        <strain evidence="7 8">SN-593</strain>
    </source>
</reference>
<dbReference type="Gene3D" id="3.40.50.1820">
    <property type="entry name" value="alpha/beta hydrolase"/>
    <property type="match status" value="1"/>
</dbReference>
<accession>A0A7U3VST8</accession>
<dbReference type="GO" id="GO:0005737">
    <property type="term" value="C:cytoplasm"/>
    <property type="evidence" value="ECO:0007669"/>
    <property type="project" value="TreeGrafter"/>
</dbReference>
<dbReference type="InterPro" id="IPR023213">
    <property type="entry name" value="CAT-like_dom_sf"/>
</dbReference>
<dbReference type="AlphaFoldDB" id="A0A7U3VST8"/>
<dbReference type="GO" id="GO:0008610">
    <property type="term" value="P:lipid biosynthetic process"/>
    <property type="evidence" value="ECO:0007669"/>
    <property type="project" value="UniProtKB-ARBA"/>
</dbReference>
<dbReference type="FunFam" id="1.10.1200.10:FF:000016">
    <property type="entry name" value="Non-ribosomal peptide synthase"/>
    <property type="match status" value="1"/>
</dbReference>
<dbReference type="PROSITE" id="PS00455">
    <property type="entry name" value="AMP_BINDING"/>
    <property type="match status" value="1"/>
</dbReference>
<dbReference type="InterPro" id="IPR029058">
    <property type="entry name" value="AB_hydrolase_fold"/>
</dbReference>
<feature type="region of interest" description="Disordered" evidence="5">
    <location>
        <begin position="1115"/>
        <end position="1163"/>
    </location>
</feature>
<dbReference type="GO" id="GO:0072330">
    <property type="term" value="P:monocarboxylic acid biosynthetic process"/>
    <property type="evidence" value="ECO:0007669"/>
    <property type="project" value="UniProtKB-ARBA"/>
</dbReference>
<evidence type="ECO:0000259" key="6">
    <source>
        <dbReference type="PROSITE" id="PS50075"/>
    </source>
</evidence>